<dbReference type="CDD" id="cd06261">
    <property type="entry name" value="TM_PBP2"/>
    <property type="match status" value="1"/>
</dbReference>
<dbReference type="PANTHER" id="PTHR43376:SF1">
    <property type="entry name" value="OLIGOPEPTIDE TRANSPORT SYSTEM PERMEASE PROTEIN"/>
    <property type="match status" value="1"/>
</dbReference>
<dbReference type="PROSITE" id="PS50928">
    <property type="entry name" value="ABC_TM1"/>
    <property type="match status" value="1"/>
</dbReference>
<feature type="transmembrane region" description="Helical" evidence="7">
    <location>
        <begin position="290"/>
        <end position="313"/>
    </location>
</feature>
<keyword evidence="2 7" id="KW-0813">Transport</keyword>
<evidence type="ECO:0000256" key="7">
    <source>
        <dbReference type="RuleBase" id="RU363032"/>
    </source>
</evidence>
<dbReference type="KEGG" id="mpl:Mpal_0733"/>
<feature type="transmembrane region" description="Helical" evidence="7">
    <location>
        <begin position="147"/>
        <end position="166"/>
    </location>
</feature>
<dbReference type="GO" id="GO:0055085">
    <property type="term" value="P:transmembrane transport"/>
    <property type="evidence" value="ECO:0007669"/>
    <property type="project" value="InterPro"/>
</dbReference>
<keyword evidence="3" id="KW-1003">Cell membrane</keyword>
<dbReference type="Pfam" id="PF19300">
    <property type="entry name" value="BPD_transp_1_N"/>
    <property type="match status" value="1"/>
</dbReference>
<feature type="transmembrane region" description="Helical" evidence="7">
    <location>
        <begin position="99"/>
        <end position="126"/>
    </location>
</feature>
<dbReference type="RefSeq" id="WP_012617416.1">
    <property type="nucleotide sequence ID" value="NC_011832.1"/>
</dbReference>
<evidence type="ECO:0000256" key="6">
    <source>
        <dbReference type="ARBA" id="ARBA00023136"/>
    </source>
</evidence>
<evidence type="ECO:0000256" key="5">
    <source>
        <dbReference type="ARBA" id="ARBA00022989"/>
    </source>
</evidence>
<feature type="transmembrane region" description="Helical" evidence="7">
    <location>
        <begin position="186"/>
        <end position="208"/>
    </location>
</feature>
<dbReference type="InterPro" id="IPR035906">
    <property type="entry name" value="MetI-like_sf"/>
</dbReference>
<keyword evidence="10" id="KW-1185">Reference proteome</keyword>
<feature type="transmembrane region" description="Helical" evidence="7">
    <location>
        <begin position="12"/>
        <end position="31"/>
    </location>
</feature>
<proteinExistence type="inferred from homology"/>
<evidence type="ECO:0000256" key="2">
    <source>
        <dbReference type="ARBA" id="ARBA00022448"/>
    </source>
</evidence>
<evidence type="ECO:0000256" key="3">
    <source>
        <dbReference type="ARBA" id="ARBA00022475"/>
    </source>
</evidence>
<name>B8GG23_METPE</name>
<evidence type="ECO:0000313" key="10">
    <source>
        <dbReference type="Proteomes" id="UP000002457"/>
    </source>
</evidence>
<accession>B8GG23</accession>
<dbReference type="GO" id="GO:0005886">
    <property type="term" value="C:plasma membrane"/>
    <property type="evidence" value="ECO:0007669"/>
    <property type="project" value="UniProtKB-SubCell"/>
</dbReference>
<dbReference type="InterPro" id="IPR000515">
    <property type="entry name" value="MetI-like"/>
</dbReference>
<dbReference type="GeneID" id="7270467"/>
<evidence type="ECO:0000256" key="4">
    <source>
        <dbReference type="ARBA" id="ARBA00022692"/>
    </source>
</evidence>
<dbReference type="eggNOG" id="arCOG00751">
    <property type="taxonomic scope" value="Archaea"/>
</dbReference>
<dbReference type="InterPro" id="IPR045621">
    <property type="entry name" value="BPD_transp_1_N"/>
</dbReference>
<dbReference type="PANTHER" id="PTHR43376">
    <property type="entry name" value="OLIGOPEPTIDE TRANSPORT SYSTEM PERMEASE PROTEIN"/>
    <property type="match status" value="1"/>
</dbReference>
<evidence type="ECO:0000313" key="9">
    <source>
        <dbReference type="EMBL" id="ACL16097.1"/>
    </source>
</evidence>
<feature type="transmembrane region" description="Helical" evidence="7">
    <location>
        <begin position="244"/>
        <end position="270"/>
    </location>
</feature>
<sequence length="328" mass="36498">MRASYLLRRLLYSGLAFGVSITITFVILHLIPGDFITQYLKAFYVIAPPEVVTAYNHAYGLDRPLIDQYFSYLLGVFQGDWGYSLSYDRPVLDVIDEKLIWTLVILLPATVLSSIAGIAIGAYSGWRRGSKADIALLNGMIFLRAIPSYWLALMILLIFAFYLKLFPLGGYVSLSALNTGIDPLNVLTHAALPILTLFLFSVTGTYYLMRNSILMTAGEDYITTARAKGLNNQQILRRHALRNALLPMMTMVALQCAGMIGGSIFIETIFSWPGLGLLTYESLKVRDLPLLQGILLIDTLIIIVANICVDLIYPYIDPRVEVGDDLQP</sequence>
<reference evidence="9 10" key="1">
    <citation type="journal article" date="2015" name="Genome Announc.">
        <title>Complete Genome Sequence of Methanosphaerula palustris E1-9CT, a Hydrogenotrophic Methanogen Isolated from a Minerotrophic Fen Peatland.</title>
        <authorList>
            <person name="Cadillo-Quiroz H."/>
            <person name="Browne P."/>
            <person name="Kyrpides N."/>
            <person name="Woyke T."/>
            <person name="Goodwin L."/>
            <person name="Detter C."/>
            <person name="Yavitt J.B."/>
            <person name="Zinder S.H."/>
        </authorList>
    </citation>
    <scope>NUCLEOTIDE SEQUENCE [LARGE SCALE GENOMIC DNA]</scope>
    <source>
        <strain evidence="10">ATCC BAA-1556 / DSM 19958 / E1-9c</strain>
    </source>
</reference>
<dbReference type="Pfam" id="PF00528">
    <property type="entry name" value="BPD_transp_1"/>
    <property type="match status" value="1"/>
</dbReference>
<comment type="similarity">
    <text evidence="7">Belongs to the binding-protein-dependent transport system permease family.</text>
</comment>
<keyword evidence="5 7" id="KW-1133">Transmembrane helix</keyword>
<dbReference type="HOGENOM" id="CLU_036879_1_0_2"/>
<dbReference type="AlphaFoldDB" id="B8GG23"/>
<evidence type="ECO:0000256" key="1">
    <source>
        <dbReference type="ARBA" id="ARBA00004651"/>
    </source>
</evidence>
<evidence type="ECO:0000259" key="8">
    <source>
        <dbReference type="PROSITE" id="PS50928"/>
    </source>
</evidence>
<organism evidence="9 10">
    <name type="scientific">Methanosphaerula palustris (strain ATCC BAA-1556 / DSM 19958 / E1-9c)</name>
    <dbReference type="NCBI Taxonomy" id="521011"/>
    <lineage>
        <taxon>Archaea</taxon>
        <taxon>Methanobacteriati</taxon>
        <taxon>Methanobacteriota</taxon>
        <taxon>Stenosarchaea group</taxon>
        <taxon>Methanomicrobia</taxon>
        <taxon>Methanomicrobiales</taxon>
        <taxon>Methanoregulaceae</taxon>
        <taxon>Methanosphaerula</taxon>
    </lineage>
</organism>
<dbReference type="STRING" id="521011.Mpal_0733"/>
<feature type="domain" description="ABC transmembrane type-1" evidence="8">
    <location>
        <begin position="99"/>
        <end position="313"/>
    </location>
</feature>
<dbReference type="OrthoDB" id="44105at2157"/>
<dbReference type="Proteomes" id="UP000002457">
    <property type="component" value="Chromosome"/>
</dbReference>
<keyword evidence="6 7" id="KW-0472">Membrane</keyword>
<dbReference type="Gene3D" id="1.10.3720.10">
    <property type="entry name" value="MetI-like"/>
    <property type="match status" value="1"/>
</dbReference>
<protein>
    <submittedName>
        <fullName evidence="9">Binding-protein-dependent transport systems inner membrane component</fullName>
    </submittedName>
</protein>
<keyword evidence="4 7" id="KW-0812">Transmembrane</keyword>
<comment type="subcellular location">
    <subcellularLocation>
        <location evidence="1 7">Cell membrane</location>
        <topology evidence="1 7">Multi-pass membrane protein</topology>
    </subcellularLocation>
</comment>
<dbReference type="EMBL" id="CP001338">
    <property type="protein sequence ID" value="ACL16097.1"/>
    <property type="molecule type" value="Genomic_DNA"/>
</dbReference>
<gene>
    <name evidence="9" type="ordered locus">Mpal_0733</name>
</gene>
<dbReference type="SUPFAM" id="SSF161098">
    <property type="entry name" value="MetI-like"/>
    <property type="match status" value="1"/>
</dbReference>